<dbReference type="EMBL" id="FNFB01000010">
    <property type="protein sequence ID" value="SDK73071.1"/>
    <property type="molecule type" value="Genomic_DNA"/>
</dbReference>
<evidence type="ECO:0000259" key="2">
    <source>
        <dbReference type="Pfam" id="PF13649"/>
    </source>
</evidence>
<keyword evidence="3" id="KW-0489">Methyltransferase</keyword>
<keyword evidence="4" id="KW-1185">Reference proteome</keyword>
<dbReference type="STRING" id="683260.SAMN05421874_110198"/>
<evidence type="ECO:0000313" key="3">
    <source>
        <dbReference type="EMBL" id="SDK73071.1"/>
    </source>
</evidence>
<organism evidence="3 4">
    <name type="scientific">Nonomuraea maritima</name>
    <dbReference type="NCBI Taxonomy" id="683260"/>
    <lineage>
        <taxon>Bacteria</taxon>
        <taxon>Bacillati</taxon>
        <taxon>Actinomycetota</taxon>
        <taxon>Actinomycetes</taxon>
        <taxon>Streptosporangiales</taxon>
        <taxon>Streptosporangiaceae</taxon>
        <taxon>Nonomuraea</taxon>
    </lineage>
</organism>
<dbReference type="OrthoDB" id="9804312at2"/>
<evidence type="ECO:0000313" key="4">
    <source>
        <dbReference type="Proteomes" id="UP000198683"/>
    </source>
</evidence>
<keyword evidence="1 3" id="KW-0808">Transferase</keyword>
<feature type="domain" description="Methyltransferase" evidence="2">
    <location>
        <begin position="50"/>
        <end position="137"/>
    </location>
</feature>
<gene>
    <name evidence="3" type="ORF">SAMN05421874_110198</name>
</gene>
<dbReference type="CDD" id="cd02440">
    <property type="entry name" value="AdoMet_MTases"/>
    <property type="match status" value="1"/>
</dbReference>
<proteinExistence type="predicted"/>
<dbReference type="Pfam" id="PF13649">
    <property type="entry name" value="Methyltransf_25"/>
    <property type="match status" value="1"/>
</dbReference>
<dbReference type="PANTHER" id="PTHR43861">
    <property type="entry name" value="TRANS-ACONITATE 2-METHYLTRANSFERASE-RELATED"/>
    <property type="match status" value="1"/>
</dbReference>
<reference evidence="3 4" key="1">
    <citation type="submission" date="2016-10" db="EMBL/GenBank/DDBJ databases">
        <authorList>
            <person name="de Groot N.N."/>
        </authorList>
    </citation>
    <scope>NUCLEOTIDE SEQUENCE [LARGE SCALE GENOMIC DNA]</scope>
    <source>
        <strain evidence="3 4">CGMCC 4.5681</strain>
    </source>
</reference>
<evidence type="ECO:0000256" key="1">
    <source>
        <dbReference type="ARBA" id="ARBA00022679"/>
    </source>
</evidence>
<name>A0A1G9EAG2_9ACTN</name>
<sequence length="206" mass="22754">MSRRYHEIIDDLRTAYDAGASRRDAMGKSPWKLAERAAFLERLPARGRLLEVGAGTGQDSVYFQDNGLDVVAVDLSPAMVERCRAKGVEAHVMDFLDLDFPPASFDAVYACNCLLHVPDADLPAVLDRIAAVLRPGGLFFLGVYGGGTLTGEGTFVGDSHDPPRFFSFRGDEQLQEFARRSFQIVDFHVVGLDESRFQSLTLRRPA</sequence>
<protein>
    <submittedName>
        <fullName evidence="3">Methyltransferase domain-containing protein</fullName>
    </submittedName>
</protein>
<dbReference type="AlphaFoldDB" id="A0A1G9EAG2"/>
<accession>A0A1G9EAG2</accession>
<dbReference type="RefSeq" id="WP_090766620.1">
    <property type="nucleotide sequence ID" value="NZ_FNFB01000010.1"/>
</dbReference>
<dbReference type="GO" id="GO:0032259">
    <property type="term" value="P:methylation"/>
    <property type="evidence" value="ECO:0007669"/>
    <property type="project" value="UniProtKB-KW"/>
</dbReference>
<dbReference type="SUPFAM" id="SSF53335">
    <property type="entry name" value="S-adenosyl-L-methionine-dependent methyltransferases"/>
    <property type="match status" value="1"/>
</dbReference>
<dbReference type="Proteomes" id="UP000198683">
    <property type="component" value="Unassembled WGS sequence"/>
</dbReference>
<dbReference type="InterPro" id="IPR029063">
    <property type="entry name" value="SAM-dependent_MTases_sf"/>
</dbReference>
<dbReference type="InterPro" id="IPR041698">
    <property type="entry name" value="Methyltransf_25"/>
</dbReference>
<dbReference type="GO" id="GO:0008168">
    <property type="term" value="F:methyltransferase activity"/>
    <property type="evidence" value="ECO:0007669"/>
    <property type="project" value="UniProtKB-KW"/>
</dbReference>
<dbReference type="Gene3D" id="3.40.50.150">
    <property type="entry name" value="Vaccinia Virus protein VP39"/>
    <property type="match status" value="1"/>
</dbReference>